<comment type="similarity">
    <text evidence="3">Belongs to the ADIP family.</text>
</comment>
<dbReference type="GO" id="GO:0035735">
    <property type="term" value="P:intraciliary transport involved in cilium assembly"/>
    <property type="evidence" value="ECO:0007669"/>
    <property type="project" value="TreeGrafter"/>
</dbReference>
<feature type="region of interest" description="Disordered" evidence="10">
    <location>
        <begin position="342"/>
        <end position="395"/>
    </location>
</feature>
<evidence type="ECO:0000256" key="8">
    <source>
        <dbReference type="ARBA" id="ARBA00023212"/>
    </source>
</evidence>
<evidence type="ECO:0000313" key="12">
    <source>
        <dbReference type="Proteomes" id="UP001465755"/>
    </source>
</evidence>
<feature type="coiled-coil region" evidence="9">
    <location>
        <begin position="132"/>
        <end position="240"/>
    </location>
</feature>
<name>A0AAW1P651_9CHLO</name>
<keyword evidence="4" id="KW-0963">Cytoplasm</keyword>
<evidence type="ECO:0000256" key="4">
    <source>
        <dbReference type="ARBA" id="ARBA00022490"/>
    </source>
</evidence>
<keyword evidence="12" id="KW-1185">Reference proteome</keyword>
<evidence type="ECO:0000256" key="7">
    <source>
        <dbReference type="ARBA" id="ARBA00023054"/>
    </source>
</evidence>
<comment type="caution">
    <text evidence="11">The sequence shown here is derived from an EMBL/GenBank/DDBJ whole genome shotgun (WGS) entry which is preliminary data.</text>
</comment>
<gene>
    <name evidence="11" type="ORF">WJX73_004089</name>
</gene>
<dbReference type="GO" id="GO:0007155">
    <property type="term" value="P:cell adhesion"/>
    <property type="evidence" value="ECO:0007669"/>
    <property type="project" value="UniProtKB-KW"/>
</dbReference>
<evidence type="ECO:0000256" key="6">
    <source>
        <dbReference type="ARBA" id="ARBA00022949"/>
    </source>
</evidence>
<evidence type="ECO:0000256" key="5">
    <source>
        <dbReference type="ARBA" id="ARBA00022889"/>
    </source>
</evidence>
<keyword evidence="7 9" id="KW-0175">Coiled coil</keyword>
<dbReference type="GO" id="GO:0070161">
    <property type="term" value="C:anchoring junction"/>
    <property type="evidence" value="ECO:0007669"/>
    <property type="project" value="UniProtKB-SubCell"/>
</dbReference>
<evidence type="ECO:0000256" key="1">
    <source>
        <dbReference type="ARBA" id="ARBA00004282"/>
    </source>
</evidence>
<dbReference type="Proteomes" id="UP001465755">
    <property type="component" value="Unassembled WGS sequence"/>
</dbReference>
<evidence type="ECO:0000256" key="2">
    <source>
        <dbReference type="ARBA" id="ARBA00004300"/>
    </source>
</evidence>
<dbReference type="AlphaFoldDB" id="A0AAW1P651"/>
<reference evidence="11 12" key="1">
    <citation type="journal article" date="2024" name="Nat. Commun.">
        <title>Phylogenomics reveals the evolutionary origins of lichenization in chlorophyte algae.</title>
        <authorList>
            <person name="Puginier C."/>
            <person name="Libourel C."/>
            <person name="Otte J."/>
            <person name="Skaloud P."/>
            <person name="Haon M."/>
            <person name="Grisel S."/>
            <person name="Petersen M."/>
            <person name="Berrin J.G."/>
            <person name="Delaux P.M."/>
            <person name="Dal Grande F."/>
            <person name="Keller J."/>
        </authorList>
    </citation>
    <scope>NUCLEOTIDE SEQUENCE [LARGE SCALE GENOMIC DNA]</scope>
    <source>
        <strain evidence="11 12">SAG 2036</strain>
    </source>
</reference>
<dbReference type="PANTHER" id="PTHR46507:SF4">
    <property type="entry name" value="SSX FAMILY MEMBER 2 INTERACTING PROTEIN"/>
    <property type="match status" value="1"/>
</dbReference>
<dbReference type="Pfam" id="PF11559">
    <property type="entry name" value="ADIP"/>
    <property type="match status" value="1"/>
</dbReference>
<dbReference type="EMBL" id="JALJOQ010000046">
    <property type="protein sequence ID" value="KAK9805031.1"/>
    <property type="molecule type" value="Genomic_DNA"/>
</dbReference>
<evidence type="ECO:0000256" key="10">
    <source>
        <dbReference type="SAM" id="MobiDB-lite"/>
    </source>
</evidence>
<keyword evidence="8" id="KW-0206">Cytoskeleton</keyword>
<feature type="compositionally biased region" description="Basic and acidic residues" evidence="10">
    <location>
        <begin position="385"/>
        <end position="395"/>
    </location>
</feature>
<accession>A0AAW1P651</accession>
<keyword evidence="6" id="KW-0965">Cell junction</keyword>
<keyword evidence="5" id="KW-0130">Cell adhesion</keyword>
<dbReference type="InterPro" id="IPR021622">
    <property type="entry name" value="Afadin/alpha-actinin-bd"/>
</dbReference>
<dbReference type="PANTHER" id="PTHR46507">
    <property type="entry name" value="AFADIN- AND ALPHA-ACTININ-BINDING PROTEIN"/>
    <property type="match status" value="1"/>
</dbReference>
<organism evidence="11 12">
    <name type="scientific">Symbiochloris irregularis</name>
    <dbReference type="NCBI Taxonomy" id="706552"/>
    <lineage>
        <taxon>Eukaryota</taxon>
        <taxon>Viridiplantae</taxon>
        <taxon>Chlorophyta</taxon>
        <taxon>core chlorophytes</taxon>
        <taxon>Trebouxiophyceae</taxon>
        <taxon>Trebouxiales</taxon>
        <taxon>Trebouxiaceae</taxon>
        <taxon>Symbiochloris</taxon>
    </lineage>
</organism>
<comment type="subcellular location">
    <subcellularLocation>
        <location evidence="1">Cell junction</location>
    </subcellularLocation>
    <subcellularLocation>
        <location evidence="2">Cytoplasm</location>
        <location evidence="2">Cytoskeleton</location>
        <location evidence="2">Microtubule organizing center</location>
        <location evidence="2">Centrosome</location>
    </subcellularLocation>
</comment>
<evidence type="ECO:0000256" key="9">
    <source>
        <dbReference type="SAM" id="Coils"/>
    </source>
</evidence>
<feature type="compositionally biased region" description="Basic and acidic residues" evidence="10">
    <location>
        <begin position="342"/>
        <end position="352"/>
    </location>
</feature>
<dbReference type="InterPro" id="IPR052300">
    <property type="entry name" value="Adhesion_Centrosome_assoc"/>
</dbReference>
<evidence type="ECO:0000313" key="11">
    <source>
        <dbReference type="EMBL" id="KAK9805031.1"/>
    </source>
</evidence>
<evidence type="ECO:0000256" key="3">
    <source>
        <dbReference type="ARBA" id="ARBA00009291"/>
    </source>
</evidence>
<sequence length="463" mass="50621">MCTLATLDSRPNNNRAQCLHAGGELWLHSSKAARPGQSCFCLGLRGDLRLQGASREEAEITAQVLAALISQRRQDAEHIEQMEAAAALMQSDFSTTEGTRQRLQSVVHARDRALGQLENQLRSVTEEARVNLEAVVAQRDDAVKKNADLRRRHAHFQHEIRRKEQDYERLQVKLRELLMEKSREARANMEAAAAFSRGLRSKAPRSQDIQKLMAAHKAELSELQSENQGLKAALDGLQSQHASLINLQSQAQKRPRWAAEPLAELQFLESVRGLSPQEVLDQLSGTMQSLQQRLAVLGGPTSDASPQAPASMPGRVSAMQSLLVEQDTLATAAVAALRERLAQQDESRDQHMNRGPPDSPPIPAKLHSALKSAMSLTPPSPRESPLQERQREELRRAQADVALERERLQAEAAKLAAGHQELAAAAAAFKEAAEKLAPGLGAGSFLASAVGREALKGMRGCCN</sequence>
<protein>
    <submittedName>
        <fullName evidence="11">Uncharacterized protein</fullName>
    </submittedName>
</protein>
<dbReference type="GO" id="GO:0036064">
    <property type="term" value="C:ciliary basal body"/>
    <property type="evidence" value="ECO:0007669"/>
    <property type="project" value="TreeGrafter"/>
</dbReference>
<proteinExistence type="inferred from homology"/>